<sequence>MVVDLEKRYENTCKFVQQSNMKKLDMDVLNLAFAIEIQILVSFGELELIKELTKQYTQIENQILGRNGVKIA</sequence>
<evidence type="ECO:0000313" key="1">
    <source>
        <dbReference type="EMBL" id="TQR21823.1"/>
    </source>
</evidence>
<comment type="caution">
    <text evidence="1">The sequence shown here is derived from an EMBL/GenBank/DDBJ whole genome shotgun (WGS) entry which is preliminary data.</text>
</comment>
<reference evidence="1 2" key="1">
    <citation type="submission" date="2019-06" db="EMBL/GenBank/DDBJ databases">
        <title>Psychrobacillus vulpis sp. nov., a new species isolated from feces of a red fox that inhabits in The Tablas de Daimiel Natural Park, Albacete, Spain.</title>
        <authorList>
            <person name="Rodriguez M."/>
            <person name="Reina J.C."/>
            <person name="Bejar V."/>
            <person name="Llamas I."/>
        </authorList>
    </citation>
    <scope>NUCLEOTIDE SEQUENCE [LARGE SCALE GENOMIC DNA]</scope>
    <source>
        <strain evidence="1 2">Z8</strain>
    </source>
</reference>
<keyword evidence="2" id="KW-1185">Reference proteome</keyword>
<dbReference type="RefSeq" id="WP_142640949.1">
    <property type="nucleotide sequence ID" value="NZ_VDGI01000001.1"/>
</dbReference>
<dbReference type="Proteomes" id="UP000316626">
    <property type="component" value="Unassembled WGS sequence"/>
</dbReference>
<name>A0A544TWJ4_9BACI</name>
<dbReference type="AlphaFoldDB" id="A0A544TWJ4"/>
<proteinExistence type="predicted"/>
<gene>
    <name evidence="1" type="ORF">FG384_02445</name>
</gene>
<dbReference type="EMBL" id="VDGI01000001">
    <property type="protein sequence ID" value="TQR21823.1"/>
    <property type="molecule type" value="Genomic_DNA"/>
</dbReference>
<accession>A0A544TWJ4</accession>
<organism evidence="1 2">
    <name type="scientific">Psychrobacillus vulpis</name>
    <dbReference type="NCBI Taxonomy" id="2325572"/>
    <lineage>
        <taxon>Bacteria</taxon>
        <taxon>Bacillati</taxon>
        <taxon>Bacillota</taxon>
        <taxon>Bacilli</taxon>
        <taxon>Bacillales</taxon>
        <taxon>Bacillaceae</taxon>
        <taxon>Psychrobacillus</taxon>
    </lineage>
</organism>
<protein>
    <submittedName>
        <fullName evidence="1">Uncharacterized protein</fullName>
    </submittedName>
</protein>
<evidence type="ECO:0000313" key="2">
    <source>
        <dbReference type="Proteomes" id="UP000316626"/>
    </source>
</evidence>